<keyword evidence="3 4" id="KW-0175">Coiled coil</keyword>
<dbReference type="GO" id="GO:1990195">
    <property type="term" value="C:macrolide transmembrane transporter complex"/>
    <property type="evidence" value="ECO:0007669"/>
    <property type="project" value="InterPro"/>
</dbReference>
<feature type="compositionally biased region" description="Low complexity" evidence="5">
    <location>
        <begin position="459"/>
        <end position="470"/>
    </location>
</feature>
<dbReference type="Pfam" id="PF25944">
    <property type="entry name" value="Beta-barrel_RND"/>
    <property type="match status" value="1"/>
</dbReference>
<dbReference type="Gene3D" id="2.40.30.170">
    <property type="match status" value="1"/>
</dbReference>
<dbReference type="InterPro" id="IPR030190">
    <property type="entry name" value="MacA_alpha-hairpin_sf"/>
</dbReference>
<dbReference type="InterPro" id="IPR058625">
    <property type="entry name" value="MdtA-like_BSH"/>
</dbReference>
<dbReference type="Gene3D" id="2.40.420.20">
    <property type="match status" value="1"/>
</dbReference>
<evidence type="ECO:0000256" key="5">
    <source>
        <dbReference type="SAM" id="MobiDB-lite"/>
    </source>
</evidence>
<dbReference type="SUPFAM" id="SSF111369">
    <property type="entry name" value="HlyD-like secretion proteins"/>
    <property type="match status" value="1"/>
</dbReference>
<feature type="compositionally biased region" description="Gly residues" evidence="5">
    <location>
        <begin position="388"/>
        <end position="412"/>
    </location>
</feature>
<sequence>MTPLVLIGAGWGGWQWWERKSNAQSSYLTALVQRGDIEDVVTATGLLQPRDYVDVGAQVSGQLNKILVEVGSEVQAGQLLAEIGAEQSAARVTANRASLRAQRATLAQRQVELAKAERDLRRQKNLLADEATTAEAVQNAETTVLSTRAQIQSLEAQIEQADASMQVEEANLKYAKIYAPMAGTVVSISARQGQTLNANQSAPTILRIADLSVMTVQAQVSEADVSRLRVGMPVYFTTLGSGGQRWQSTLKKVEPTPTVTNNVVLYNALFDVPNPQRRLMSQMTAQVFFVVAQAKGVLTVPMAGLTIQRGAQGPRAGAGSANGGAAGPAAGAAASSPGAQVAQGASGGVGGAGGAGGAGGGQGPRPDWQSLSPEERERLRAERRANGNAGGPPSGAWGGSGAGAGAGAGSGGAMPARRAVAKVLTAEGVQEREVQVGVSSRVVAEILSGLQEGERVVTGQRQAGAPSAAAAGGGNNRAGAAPSGMPPPGGMR</sequence>
<dbReference type="GO" id="GO:1990281">
    <property type="term" value="C:efflux pump complex"/>
    <property type="evidence" value="ECO:0007669"/>
    <property type="project" value="TreeGrafter"/>
</dbReference>
<evidence type="ECO:0000256" key="4">
    <source>
        <dbReference type="SAM" id="Coils"/>
    </source>
</evidence>
<organism evidence="8 9">
    <name type="scientific">Hylemonella gracilis ATCC 19624</name>
    <dbReference type="NCBI Taxonomy" id="887062"/>
    <lineage>
        <taxon>Bacteria</taxon>
        <taxon>Pseudomonadati</taxon>
        <taxon>Pseudomonadota</taxon>
        <taxon>Betaproteobacteria</taxon>
        <taxon>Burkholderiales</taxon>
        <taxon>Comamonadaceae</taxon>
        <taxon>Hylemonella</taxon>
    </lineage>
</organism>
<dbReference type="PANTHER" id="PTHR30469:SF33">
    <property type="entry name" value="SLR1207 PROTEIN"/>
    <property type="match status" value="1"/>
</dbReference>
<comment type="subcellular location">
    <subcellularLocation>
        <location evidence="1">Cell membrane</location>
    </subcellularLocation>
</comment>
<dbReference type="NCBIfam" id="TIGR01730">
    <property type="entry name" value="RND_mfp"/>
    <property type="match status" value="1"/>
</dbReference>
<feature type="domain" description="Multidrug resistance protein MdtA-like beta-barrel" evidence="7">
    <location>
        <begin position="214"/>
        <end position="288"/>
    </location>
</feature>
<dbReference type="STRING" id="887062.HGR_07211"/>
<gene>
    <name evidence="8" type="ORF">HGR_07211</name>
</gene>
<evidence type="ECO:0000313" key="9">
    <source>
        <dbReference type="Proteomes" id="UP000016368"/>
    </source>
</evidence>
<dbReference type="Pfam" id="PF25917">
    <property type="entry name" value="BSH_RND"/>
    <property type="match status" value="1"/>
</dbReference>
<feature type="region of interest" description="Disordered" evidence="5">
    <location>
        <begin position="311"/>
        <end position="413"/>
    </location>
</feature>
<feature type="region of interest" description="Disordered" evidence="5">
    <location>
        <begin position="456"/>
        <end position="492"/>
    </location>
</feature>
<feature type="compositionally biased region" description="Low complexity" evidence="5">
    <location>
        <begin position="327"/>
        <end position="344"/>
    </location>
</feature>
<keyword evidence="9" id="KW-1185">Reference proteome</keyword>
<feature type="domain" description="Multidrug resistance protein MdtA-like barrel-sandwich hybrid" evidence="6">
    <location>
        <begin position="53"/>
        <end position="206"/>
    </location>
</feature>
<dbReference type="eggNOG" id="COG0845">
    <property type="taxonomic scope" value="Bacteria"/>
</dbReference>
<name>F3KSL3_9BURK</name>
<feature type="coiled-coil region" evidence="4">
    <location>
        <begin position="99"/>
        <end position="171"/>
    </location>
</feature>
<evidence type="ECO:0000256" key="2">
    <source>
        <dbReference type="ARBA" id="ARBA00009477"/>
    </source>
</evidence>
<dbReference type="Gene3D" id="2.40.50.100">
    <property type="match status" value="1"/>
</dbReference>
<evidence type="ECO:0000256" key="3">
    <source>
        <dbReference type="ARBA" id="ARBA00023054"/>
    </source>
</evidence>
<dbReference type="GO" id="GO:1990961">
    <property type="term" value="P:xenobiotic detoxification by transmembrane export across the plasma membrane"/>
    <property type="evidence" value="ECO:0007669"/>
    <property type="project" value="InterPro"/>
</dbReference>
<protein>
    <submittedName>
        <fullName evidence="8">Uncharacterized protein</fullName>
    </submittedName>
</protein>
<evidence type="ECO:0000313" key="8">
    <source>
        <dbReference type="EMBL" id="EGI77082.1"/>
    </source>
</evidence>
<evidence type="ECO:0000256" key="1">
    <source>
        <dbReference type="ARBA" id="ARBA00004236"/>
    </source>
</evidence>
<dbReference type="InterPro" id="IPR006143">
    <property type="entry name" value="RND_pump_MFP"/>
</dbReference>
<dbReference type="PANTHER" id="PTHR30469">
    <property type="entry name" value="MULTIDRUG RESISTANCE PROTEIN MDTA"/>
    <property type="match status" value="1"/>
</dbReference>
<comment type="similarity">
    <text evidence="2">Belongs to the membrane fusion protein (MFP) (TC 8.A.1) family.</text>
</comment>
<dbReference type="GO" id="GO:0030313">
    <property type="term" value="C:cell envelope"/>
    <property type="evidence" value="ECO:0007669"/>
    <property type="project" value="UniProtKB-SubCell"/>
</dbReference>
<evidence type="ECO:0000259" key="6">
    <source>
        <dbReference type="Pfam" id="PF25917"/>
    </source>
</evidence>
<comment type="caution">
    <text evidence="8">The sequence shown here is derived from an EMBL/GenBank/DDBJ whole genome shotgun (WGS) entry which is preliminary data.</text>
</comment>
<proteinExistence type="inferred from homology"/>
<dbReference type="InterPro" id="IPR058626">
    <property type="entry name" value="MdtA-like_b-barrel"/>
</dbReference>
<dbReference type="GO" id="GO:0015562">
    <property type="term" value="F:efflux transmembrane transporter activity"/>
    <property type="evidence" value="ECO:0007669"/>
    <property type="project" value="TreeGrafter"/>
</dbReference>
<dbReference type="GO" id="GO:0019898">
    <property type="term" value="C:extrinsic component of membrane"/>
    <property type="evidence" value="ECO:0007669"/>
    <property type="project" value="InterPro"/>
</dbReference>
<reference evidence="8 9" key="1">
    <citation type="journal article" date="2011" name="EMBO J.">
        <title>Structural diversity of bacterial flagellar motors.</title>
        <authorList>
            <person name="Chen S."/>
            <person name="Beeby M."/>
            <person name="Murphy G.E."/>
            <person name="Leadbetter J.R."/>
            <person name="Hendrixson D.R."/>
            <person name="Briegel A."/>
            <person name="Li Z."/>
            <person name="Shi J."/>
            <person name="Tocheva E.I."/>
            <person name="Muller A."/>
            <person name="Dobro M.J."/>
            <person name="Jensen G.J."/>
        </authorList>
    </citation>
    <scope>NUCLEOTIDE SEQUENCE [LARGE SCALE GENOMIC DNA]</scope>
    <source>
        <strain evidence="8 9">ATCC 19624</strain>
    </source>
</reference>
<feature type="compositionally biased region" description="Basic and acidic residues" evidence="5">
    <location>
        <begin position="373"/>
        <end position="385"/>
    </location>
</feature>
<evidence type="ECO:0000259" key="7">
    <source>
        <dbReference type="Pfam" id="PF25944"/>
    </source>
</evidence>
<dbReference type="EMBL" id="AEGR01000052">
    <property type="protein sequence ID" value="EGI77082.1"/>
    <property type="molecule type" value="Genomic_DNA"/>
</dbReference>
<dbReference type="AlphaFoldDB" id="F3KSL3"/>
<dbReference type="Proteomes" id="UP000016368">
    <property type="component" value="Unassembled WGS sequence"/>
</dbReference>
<dbReference type="Gene3D" id="6.10.140.1990">
    <property type="match status" value="1"/>
</dbReference>
<feature type="compositionally biased region" description="Gly residues" evidence="5">
    <location>
        <begin position="345"/>
        <end position="363"/>
    </location>
</feature>
<accession>F3KSL3</accession>